<accession>A0A1L3Q4G0</accession>
<dbReference type="AlphaFoldDB" id="A0A1L3Q4G0"/>
<protein>
    <submittedName>
        <fullName evidence="2">Uncharacterized protein</fullName>
    </submittedName>
</protein>
<dbReference type="GeneID" id="30584109"/>
<dbReference type="EMBL" id="CP017921">
    <property type="protein sequence ID" value="APH39777.1"/>
    <property type="molecule type" value="Genomic_DNA"/>
</dbReference>
<reference evidence="2 4" key="1">
    <citation type="submission" date="2016-10" db="EMBL/GenBank/DDBJ databases">
        <title>Methanohalophilus halophilus.</title>
        <authorList>
            <person name="L'haridon S."/>
        </authorList>
    </citation>
    <scope>NUCLEOTIDE SEQUENCE [LARGE SCALE GENOMIC DNA]</scope>
    <source>
        <strain evidence="2 4">Z-7982</strain>
    </source>
</reference>
<dbReference type="KEGG" id="mhaz:BHR79_10015"/>
<evidence type="ECO:0000313" key="4">
    <source>
        <dbReference type="Proteomes" id="UP000186879"/>
    </source>
</evidence>
<evidence type="ECO:0000313" key="5">
    <source>
        <dbReference type="Proteomes" id="UP000267921"/>
    </source>
</evidence>
<dbReference type="EMBL" id="RJJG01000004">
    <property type="protein sequence ID" value="RNI08882.1"/>
    <property type="molecule type" value="Genomic_DNA"/>
</dbReference>
<dbReference type="OrthoDB" id="381165at2157"/>
<dbReference type="STRING" id="2177.BHR79_10015"/>
<gene>
    <name evidence="2" type="ORF">BHR79_10015</name>
    <name evidence="3" type="ORF">EFE40_05245</name>
</gene>
<dbReference type="Proteomes" id="UP000267921">
    <property type="component" value="Unassembled WGS sequence"/>
</dbReference>
<evidence type="ECO:0000256" key="1">
    <source>
        <dbReference type="SAM" id="Coils"/>
    </source>
</evidence>
<keyword evidence="4" id="KW-1185">Reference proteome</keyword>
<evidence type="ECO:0000313" key="2">
    <source>
        <dbReference type="EMBL" id="APH39777.1"/>
    </source>
</evidence>
<sequence length="147" mass="17033">MFILQKDKGTPLFIISLDEDFGSEIEVIQPTTKSDLETRVEYLENKLNNLEKSISEDDKKSGGPAEIRTQDPRRVKARQMAILTDNQCHKTTSESLNDVWTKYSEPFYVWLQAKDISKATKRDYYNSLSRFLMIQIFKDLKISEASS</sequence>
<dbReference type="RefSeq" id="WP_072562191.1">
    <property type="nucleotide sequence ID" value="NZ_CP017921.1"/>
</dbReference>
<reference evidence="3 5" key="2">
    <citation type="submission" date="2018-10" db="EMBL/GenBank/DDBJ databases">
        <title>Cultivation of a novel Methanohalophilus strain from Kebrit Deep of the Red Sea and a genomic comparison of members of the genus Methanohalophilus.</title>
        <authorList>
            <person name="Guan Y."/>
            <person name="Ngugi D.K."/>
            <person name="Stingl U."/>
        </authorList>
    </citation>
    <scope>NUCLEOTIDE SEQUENCE [LARGE SCALE GENOMIC DNA]</scope>
    <source>
        <strain evidence="3 5">DSM 3094</strain>
    </source>
</reference>
<keyword evidence="1" id="KW-0175">Coiled coil</keyword>
<dbReference type="Proteomes" id="UP000186879">
    <property type="component" value="Chromosome"/>
</dbReference>
<evidence type="ECO:0000313" key="3">
    <source>
        <dbReference type="EMBL" id="RNI08882.1"/>
    </source>
</evidence>
<proteinExistence type="predicted"/>
<feature type="coiled-coil region" evidence="1">
    <location>
        <begin position="33"/>
        <end position="60"/>
    </location>
</feature>
<name>A0A1L3Q4G0_9EURY</name>
<organism evidence="2 4">
    <name type="scientific">Methanohalophilus halophilus</name>
    <dbReference type="NCBI Taxonomy" id="2177"/>
    <lineage>
        <taxon>Archaea</taxon>
        <taxon>Methanobacteriati</taxon>
        <taxon>Methanobacteriota</taxon>
        <taxon>Stenosarchaea group</taxon>
        <taxon>Methanomicrobia</taxon>
        <taxon>Methanosarcinales</taxon>
        <taxon>Methanosarcinaceae</taxon>
        <taxon>Methanohalophilus</taxon>
    </lineage>
</organism>